<feature type="compositionally biased region" description="Polar residues" evidence="1">
    <location>
        <begin position="1"/>
        <end position="12"/>
    </location>
</feature>
<feature type="region of interest" description="Disordered" evidence="1">
    <location>
        <begin position="1"/>
        <end position="82"/>
    </location>
</feature>
<evidence type="ECO:0000313" key="2">
    <source>
        <dbReference type="EnsemblPlants" id="OPUNC01G37180.1"/>
    </source>
</evidence>
<proteinExistence type="predicted"/>
<evidence type="ECO:0000313" key="3">
    <source>
        <dbReference type="Proteomes" id="UP000026962"/>
    </source>
</evidence>
<protein>
    <submittedName>
        <fullName evidence="2">Uncharacterized protein</fullName>
    </submittedName>
</protein>
<sequence length="82" mass="9126">MVGNSMLQQSQHEQIRRGGGEIVRSLTAASRRAPSLFLPQGGRRSMRGGGDRRELSPTASFDPQWDGEEENIKEKGGEKKRM</sequence>
<dbReference type="EnsemblPlants" id="OPUNC01G37180.1">
    <property type="protein sequence ID" value="OPUNC01G37180.1"/>
    <property type="gene ID" value="OPUNC01G37180"/>
</dbReference>
<accession>A0A0E0JRF7</accession>
<dbReference type="HOGENOM" id="CLU_2562315_0_0_1"/>
<reference evidence="2" key="2">
    <citation type="submission" date="2018-05" db="EMBL/GenBank/DDBJ databases">
        <title>OpunRS2 (Oryza punctata Reference Sequence Version 2).</title>
        <authorList>
            <person name="Zhang J."/>
            <person name="Kudrna D."/>
            <person name="Lee S."/>
            <person name="Talag J."/>
            <person name="Welchert J."/>
            <person name="Wing R.A."/>
        </authorList>
    </citation>
    <scope>NUCLEOTIDE SEQUENCE [LARGE SCALE GENOMIC DNA]</scope>
</reference>
<evidence type="ECO:0000256" key="1">
    <source>
        <dbReference type="SAM" id="MobiDB-lite"/>
    </source>
</evidence>
<dbReference type="AlphaFoldDB" id="A0A0E0JRF7"/>
<feature type="compositionally biased region" description="Basic and acidic residues" evidence="1">
    <location>
        <begin position="70"/>
        <end position="82"/>
    </location>
</feature>
<reference evidence="2" key="1">
    <citation type="submission" date="2015-04" db="UniProtKB">
        <authorList>
            <consortium name="EnsemblPlants"/>
        </authorList>
    </citation>
    <scope>IDENTIFICATION</scope>
</reference>
<keyword evidence="3" id="KW-1185">Reference proteome</keyword>
<dbReference type="Gramene" id="OPUNC01G37180.1">
    <property type="protein sequence ID" value="OPUNC01G37180.1"/>
    <property type="gene ID" value="OPUNC01G37180"/>
</dbReference>
<name>A0A0E0JRF7_ORYPU</name>
<dbReference type="Proteomes" id="UP000026962">
    <property type="component" value="Chromosome 1"/>
</dbReference>
<organism evidence="2">
    <name type="scientific">Oryza punctata</name>
    <name type="common">Red rice</name>
    <dbReference type="NCBI Taxonomy" id="4537"/>
    <lineage>
        <taxon>Eukaryota</taxon>
        <taxon>Viridiplantae</taxon>
        <taxon>Streptophyta</taxon>
        <taxon>Embryophyta</taxon>
        <taxon>Tracheophyta</taxon>
        <taxon>Spermatophyta</taxon>
        <taxon>Magnoliopsida</taxon>
        <taxon>Liliopsida</taxon>
        <taxon>Poales</taxon>
        <taxon>Poaceae</taxon>
        <taxon>BOP clade</taxon>
        <taxon>Oryzoideae</taxon>
        <taxon>Oryzeae</taxon>
        <taxon>Oryzinae</taxon>
        <taxon>Oryza</taxon>
    </lineage>
</organism>